<evidence type="ECO:0000313" key="3">
    <source>
        <dbReference type="Proteomes" id="UP000596660"/>
    </source>
</evidence>
<reference evidence="2" key="1">
    <citation type="journal article" date="2017" name="Nature">
        <title>The genome of Chenopodium quinoa.</title>
        <authorList>
            <person name="Jarvis D.E."/>
            <person name="Ho Y.S."/>
            <person name="Lightfoot D.J."/>
            <person name="Schmoeckel S.M."/>
            <person name="Li B."/>
            <person name="Borm T.J.A."/>
            <person name="Ohyanagi H."/>
            <person name="Mineta K."/>
            <person name="Michell C.T."/>
            <person name="Saber N."/>
            <person name="Kharbatia N.M."/>
            <person name="Rupper R.R."/>
            <person name="Sharp A.R."/>
            <person name="Dally N."/>
            <person name="Boughton B.A."/>
            <person name="Woo Y.H."/>
            <person name="Gao G."/>
            <person name="Schijlen E.G.W.M."/>
            <person name="Guo X."/>
            <person name="Momin A.A."/>
            <person name="Negrao S."/>
            <person name="Al-Babili S."/>
            <person name="Gehring C."/>
            <person name="Roessner U."/>
            <person name="Jung C."/>
            <person name="Murphy K."/>
            <person name="Arold S.T."/>
            <person name="Gojobori T."/>
            <person name="van der Linden C.G."/>
            <person name="van Loo E.N."/>
            <person name="Jellen E.N."/>
            <person name="Maughan P.J."/>
            <person name="Tester M."/>
        </authorList>
    </citation>
    <scope>NUCLEOTIDE SEQUENCE [LARGE SCALE GENOMIC DNA]</scope>
    <source>
        <strain evidence="2">cv. PI 614886</strain>
    </source>
</reference>
<dbReference type="OMA" id="TISGHCH"/>
<organism evidence="2 3">
    <name type="scientific">Chenopodium quinoa</name>
    <name type="common">Quinoa</name>
    <dbReference type="NCBI Taxonomy" id="63459"/>
    <lineage>
        <taxon>Eukaryota</taxon>
        <taxon>Viridiplantae</taxon>
        <taxon>Streptophyta</taxon>
        <taxon>Embryophyta</taxon>
        <taxon>Tracheophyta</taxon>
        <taxon>Spermatophyta</taxon>
        <taxon>Magnoliopsida</taxon>
        <taxon>eudicotyledons</taxon>
        <taxon>Gunneridae</taxon>
        <taxon>Pentapetalae</taxon>
        <taxon>Caryophyllales</taxon>
        <taxon>Chenopodiaceae</taxon>
        <taxon>Chenopodioideae</taxon>
        <taxon>Atripliceae</taxon>
        <taxon>Chenopodium</taxon>
    </lineage>
</organism>
<feature type="region of interest" description="Disordered" evidence="1">
    <location>
        <begin position="264"/>
        <end position="291"/>
    </location>
</feature>
<accession>A0A803M1Z1</accession>
<dbReference type="Gramene" id="AUR62021973-RA">
    <property type="protein sequence ID" value="AUR62021973-RA:cds"/>
    <property type="gene ID" value="AUR62021973"/>
</dbReference>
<dbReference type="PANTHER" id="PTHR47570:SF2">
    <property type="entry name" value="MYND-TYPE DOMAIN-CONTAINING PROTEIN"/>
    <property type="match status" value="1"/>
</dbReference>
<evidence type="ECO:0000256" key="1">
    <source>
        <dbReference type="SAM" id="MobiDB-lite"/>
    </source>
</evidence>
<dbReference type="EnsemblPlants" id="AUR62021973-RA">
    <property type="protein sequence ID" value="AUR62021973-RA:cds"/>
    <property type="gene ID" value="AUR62021973"/>
</dbReference>
<keyword evidence="3" id="KW-1185">Reference proteome</keyword>
<evidence type="ECO:0000313" key="2">
    <source>
        <dbReference type="EnsemblPlants" id="AUR62021973-RA:cds"/>
    </source>
</evidence>
<protein>
    <submittedName>
        <fullName evidence="2">Uncharacterized protein</fullName>
    </submittedName>
</protein>
<dbReference type="Proteomes" id="UP000596660">
    <property type="component" value="Unplaced"/>
</dbReference>
<name>A0A803M1Z1_CHEQI</name>
<reference evidence="2" key="2">
    <citation type="submission" date="2021-03" db="UniProtKB">
        <authorList>
            <consortium name="EnsemblPlants"/>
        </authorList>
    </citation>
    <scope>IDENTIFICATION</scope>
</reference>
<dbReference type="PANTHER" id="PTHR47570">
    <property type="entry name" value="ZINC ION BINDING PROTEIN"/>
    <property type="match status" value="1"/>
</dbReference>
<sequence>MGGRGRRSDFWWKLVGFEFHMDVHLKNLVGRFHEQFGSGPGLGPASSTCLMKVEGVTASFIKSLYRAGAALYRTDPWRRLRPGHFFGVRVGKNSEWPGRVQPFPCVQFIGGDGGDLAFYLYRSENDAQEATKLRETVPAPNTEIMRVTFEKESLMFPCHKKMIKSLALEGTEYFPVFDVVCCNSDGELRYRIPMFEELRFVYASMRGMTLVHPLLQEDVQATTKWSQFMRFEPFIETVDVQWPAGMAKGNDIVAVTVSHPPGQAYEEKSFSSANSTTTEYTEPTSEDHFLT</sequence>
<proteinExistence type="predicted"/>
<dbReference type="AlphaFoldDB" id="A0A803M1Z1"/>